<feature type="compositionally biased region" description="Low complexity" evidence="2">
    <location>
        <begin position="545"/>
        <end position="576"/>
    </location>
</feature>
<feature type="region of interest" description="Disordered" evidence="2">
    <location>
        <begin position="229"/>
        <end position="258"/>
    </location>
</feature>
<dbReference type="OrthoDB" id="434258at2759"/>
<dbReference type="eggNOG" id="KOG0108">
    <property type="taxonomic scope" value="Eukaryota"/>
</dbReference>
<dbReference type="EMBL" id="GL996527">
    <property type="protein sequence ID" value="EGV61691.1"/>
    <property type="molecule type" value="Genomic_DNA"/>
</dbReference>
<evidence type="ECO:0000313" key="4">
    <source>
        <dbReference type="EMBL" id="EGV61691.1"/>
    </source>
</evidence>
<evidence type="ECO:0000259" key="3">
    <source>
        <dbReference type="PROSITE" id="PS50102"/>
    </source>
</evidence>
<feature type="compositionally biased region" description="Low complexity" evidence="2">
    <location>
        <begin position="249"/>
        <end position="258"/>
    </location>
</feature>
<feature type="compositionally biased region" description="Basic and acidic residues" evidence="2">
    <location>
        <begin position="229"/>
        <end position="248"/>
    </location>
</feature>
<dbReference type="PROSITE" id="PS50102">
    <property type="entry name" value="RRM"/>
    <property type="match status" value="1"/>
</dbReference>
<dbReference type="CDD" id="cd12253">
    <property type="entry name" value="RRM_PIN4_like"/>
    <property type="match status" value="1"/>
</dbReference>
<dbReference type="InterPro" id="IPR035979">
    <property type="entry name" value="RBD_domain_sf"/>
</dbReference>
<dbReference type="Pfam" id="PF00076">
    <property type="entry name" value="RRM_1"/>
    <property type="match status" value="1"/>
</dbReference>
<feature type="compositionally biased region" description="Polar residues" evidence="2">
    <location>
        <begin position="1"/>
        <end position="14"/>
    </location>
</feature>
<feature type="region of interest" description="Disordered" evidence="2">
    <location>
        <begin position="511"/>
        <end position="612"/>
    </location>
</feature>
<dbReference type="SMART" id="SM00360">
    <property type="entry name" value="RRM"/>
    <property type="match status" value="1"/>
</dbReference>
<keyword evidence="5" id="KW-1185">Reference proteome</keyword>
<feature type="compositionally biased region" description="Polar residues" evidence="2">
    <location>
        <begin position="526"/>
        <end position="544"/>
    </location>
</feature>
<dbReference type="GO" id="GO:0003723">
    <property type="term" value="F:RNA binding"/>
    <property type="evidence" value="ECO:0007669"/>
    <property type="project" value="UniProtKB-UniRule"/>
</dbReference>
<name>G3B7Z0_CANTC</name>
<evidence type="ECO:0000313" key="5">
    <source>
        <dbReference type="Proteomes" id="UP000000707"/>
    </source>
</evidence>
<dbReference type="Gene3D" id="3.30.70.330">
    <property type="match status" value="1"/>
</dbReference>
<feature type="region of interest" description="Disordered" evidence="2">
    <location>
        <begin position="1"/>
        <end position="65"/>
    </location>
</feature>
<feature type="compositionally biased region" description="Low complexity" evidence="2">
    <location>
        <begin position="20"/>
        <end position="36"/>
    </location>
</feature>
<accession>G3B7Z0</accession>
<gene>
    <name evidence="4" type="ORF">CANTEDRAFT_124688</name>
</gene>
<feature type="region of interest" description="Disordered" evidence="2">
    <location>
        <begin position="91"/>
        <end position="136"/>
    </location>
</feature>
<proteinExistence type="predicted"/>
<feature type="domain" description="RRM" evidence="3">
    <location>
        <begin position="145"/>
        <end position="223"/>
    </location>
</feature>
<feature type="compositionally biased region" description="Basic and acidic residues" evidence="2">
    <location>
        <begin position="103"/>
        <end position="131"/>
    </location>
</feature>
<evidence type="ECO:0000256" key="2">
    <source>
        <dbReference type="SAM" id="MobiDB-lite"/>
    </source>
</evidence>
<dbReference type="InterPro" id="IPR012677">
    <property type="entry name" value="Nucleotide-bd_a/b_plait_sf"/>
</dbReference>
<sequence>MDLRNFTSNPNQLDIQRRPSLSSLSTTSGYGSSTYGANGHSNGATPQLNGHNSRTNAKNLSFGDINSSTATPNAWSSGENSLNDVAPWVEQQKQHQSKVGSLDIEKDKKDKKSEKSKDRNGDDGPKAIKDDDSFDDDHDDDLIPTAIVIKNIPFAIKKEQLLDVMTKLSLPLPYAFNYHFDNGVFRGLAFANFTSTDETSLVVNQLNGREIGGRKLRVEYKKMLPAQERERIEREKREKRGQLEEQHRSNSNASLASLMSTTSTTAATKNLSVNGSNASQPERLFMSLPSQTLTAPIPNDVNFNDIETLELYTQLVVFKDDNTKTIMELAYPPNLGIAQRKLLSSLCSWLNLLELYDNGLIIIRRKPGQSFQVLDIGPVTAEAPVAPTAAASSNPTGSMLNLNHLGQTNGMGSINVPGSIPPQGHGHPELLRSHSQSALPLPRLRQQNSTPIQGQFPQYSANSSSGSKSLYQSIQPFGFIPANQPNLLPTQLSSNSNFSPSTSAAAILRNGTTTSRPPYGDIRSTPPLNSFGTESPTPTPQQTHSSLFNPGSNSGSNSGTSPANPSSSQPSTPLQSHDINSRFAPFGQHPQAGGSLSSLPRHGDEFNDLSGKFNTISLNYDASTASNSGSGIWGPK</sequence>
<dbReference type="STRING" id="590646.G3B7Z0"/>
<dbReference type="Proteomes" id="UP000000707">
    <property type="component" value="Unassembled WGS sequence"/>
</dbReference>
<feature type="compositionally biased region" description="Polar residues" evidence="2">
    <location>
        <begin position="39"/>
        <end position="65"/>
    </location>
</feature>
<dbReference type="HOGENOM" id="CLU_020992_1_0_1"/>
<dbReference type="SUPFAM" id="SSF54928">
    <property type="entry name" value="RNA-binding domain, RBD"/>
    <property type="match status" value="1"/>
</dbReference>
<dbReference type="InterPro" id="IPR034186">
    <property type="entry name" value="PIN4-like_RRM"/>
</dbReference>
<dbReference type="AlphaFoldDB" id="G3B7Z0"/>
<reference evidence="4 5" key="1">
    <citation type="journal article" date="2011" name="Proc. Natl. Acad. Sci. U.S.A.">
        <title>Comparative genomics of xylose-fermenting fungi for enhanced biofuel production.</title>
        <authorList>
            <person name="Wohlbach D.J."/>
            <person name="Kuo A."/>
            <person name="Sato T.K."/>
            <person name="Potts K.M."/>
            <person name="Salamov A.A."/>
            <person name="LaButti K.M."/>
            <person name="Sun H."/>
            <person name="Clum A."/>
            <person name="Pangilinan J.L."/>
            <person name="Lindquist E.A."/>
            <person name="Lucas S."/>
            <person name="Lapidus A."/>
            <person name="Jin M."/>
            <person name="Gunawan C."/>
            <person name="Balan V."/>
            <person name="Dale B.E."/>
            <person name="Jeffries T.W."/>
            <person name="Zinkel R."/>
            <person name="Barry K.W."/>
            <person name="Grigoriev I.V."/>
            <person name="Gasch A.P."/>
        </authorList>
    </citation>
    <scope>NUCLEOTIDE SEQUENCE [LARGE SCALE GENOMIC DNA]</scope>
    <source>
        <strain evidence="5">ATCC 10573 / BCRC 21748 / CBS 615 / JCM 9827 / NBRC 10315 / NRRL Y-1498 / VKM Y-70</strain>
    </source>
</reference>
<dbReference type="FunFam" id="3.30.70.330:FF:001151">
    <property type="entry name" value="RNA-binding protein PIN4"/>
    <property type="match status" value="1"/>
</dbReference>
<organism evidence="5">
    <name type="scientific">Candida tenuis (strain ATCC 10573 / BCRC 21748 / CBS 615 / JCM 9827 / NBRC 10315 / NRRL Y-1498 / VKM Y-70)</name>
    <name type="common">Yeast</name>
    <name type="synonym">Yamadazyma tenuis</name>
    <dbReference type="NCBI Taxonomy" id="590646"/>
    <lineage>
        <taxon>Eukaryota</taxon>
        <taxon>Fungi</taxon>
        <taxon>Dikarya</taxon>
        <taxon>Ascomycota</taxon>
        <taxon>Saccharomycotina</taxon>
        <taxon>Pichiomycetes</taxon>
        <taxon>Debaryomycetaceae</taxon>
        <taxon>Yamadazyma</taxon>
    </lineage>
</organism>
<keyword evidence="1" id="KW-0694">RNA-binding</keyword>
<dbReference type="InterPro" id="IPR000504">
    <property type="entry name" value="RRM_dom"/>
</dbReference>
<evidence type="ECO:0000256" key="1">
    <source>
        <dbReference type="PROSITE-ProRule" id="PRU00176"/>
    </source>
</evidence>
<protein>
    <recommendedName>
        <fullName evidence="3">RRM domain-containing protein</fullName>
    </recommendedName>
</protein>